<dbReference type="eggNOG" id="ENOG5033FX9">
    <property type="taxonomic scope" value="Bacteria"/>
</dbReference>
<evidence type="ECO:0000313" key="1">
    <source>
        <dbReference type="EMBL" id="EAU46651.1"/>
    </source>
</evidence>
<dbReference type="EMBL" id="AATQ01000012">
    <property type="protein sequence ID" value="EAU46651.1"/>
    <property type="molecule type" value="Genomic_DNA"/>
</dbReference>
<name>Q0FRD6_SALBH</name>
<dbReference type="Proteomes" id="UP000006230">
    <property type="component" value="Unassembled WGS sequence"/>
</dbReference>
<protein>
    <submittedName>
        <fullName evidence="1">Uncharacterized protein</fullName>
    </submittedName>
</protein>
<proteinExistence type="predicted"/>
<evidence type="ECO:0000313" key="2">
    <source>
        <dbReference type="Proteomes" id="UP000006230"/>
    </source>
</evidence>
<organism evidence="1 2">
    <name type="scientific">Salipiger bermudensis (strain DSM 26914 / JCM 13377 / KCTC 12554 / HTCC2601)</name>
    <name type="common">Pelagibaca bermudensis</name>
    <dbReference type="NCBI Taxonomy" id="314265"/>
    <lineage>
        <taxon>Bacteria</taxon>
        <taxon>Pseudomonadati</taxon>
        <taxon>Pseudomonadota</taxon>
        <taxon>Alphaproteobacteria</taxon>
        <taxon>Rhodobacterales</taxon>
        <taxon>Roseobacteraceae</taxon>
        <taxon>Salipiger</taxon>
    </lineage>
</organism>
<reference evidence="1 2" key="1">
    <citation type="journal article" date="2010" name="J. Bacteriol.">
        <title>Genome sequences of Pelagibaca bermudensis HTCC2601T and Maritimibacter alkaliphilus HTCC2654T, the type strains of two marine Roseobacter genera.</title>
        <authorList>
            <person name="Thrash J.C."/>
            <person name="Cho J.C."/>
            <person name="Ferriera S."/>
            <person name="Johnson J."/>
            <person name="Vergin K.L."/>
            <person name="Giovannoni S.J."/>
        </authorList>
    </citation>
    <scope>NUCLEOTIDE SEQUENCE [LARGE SCALE GENOMIC DNA]</scope>
    <source>
        <strain evidence="2">DSM 26914 / JCM 13377 / KCTC 12554 / HTCC2601</strain>
    </source>
</reference>
<accession>Q0FRD6</accession>
<sequence length="98" mass="10392">MRDYQPDDGQGGGDGIVLARIGDACWLLEGEAYLDAMLTTTDSYPTPVRCIPLASMEALGALLPEGIETGALWAIHPAIVARLERDGQIVVTPLPDEG</sequence>
<dbReference type="RefSeq" id="WP_007796426.1">
    <property type="nucleotide sequence ID" value="NZ_DS022276.1"/>
</dbReference>
<dbReference type="HOGENOM" id="CLU_2331222_0_0_5"/>
<comment type="caution">
    <text evidence="1">The sequence shown here is derived from an EMBL/GenBank/DDBJ whole genome shotgun (WGS) entry which is preliminary data.</text>
</comment>
<gene>
    <name evidence="1" type="ORF">R2601_16060</name>
</gene>
<dbReference type="OrthoDB" id="7869248at2"/>
<dbReference type="STRING" id="314265.R2601_16060"/>
<dbReference type="AlphaFoldDB" id="Q0FRD6"/>
<keyword evidence="2" id="KW-1185">Reference proteome</keyword>